<organism evidence="1 2">
    <name type="scientific">Magnetospirillum sulfuroxidans</name>
    <dbReference type="NCBI Taxonomy" id="611300"/>
    <lineage>
        <taxon>Bacteria</taxon>
        <taxon>Pseudomonadati</taxon>
        <taxon>Pseudomonadota</taxon>
        <taxon>Alphaproteobacteria</taxon>
        <taxon>Rhodospirillales</taxon>
        <taxon>Rhodospirillaceae</taxon>
        <taxon>Magnetospirillum</taxon>
    </lineage>
</organism>
<proteinExistence type="predicted"/>
<protein>
    <submittedName>
        <fullName evidence="1">Uncharacterized protein</fullName>
    </submittedName>
</protein>
<keyword evidence="2" id="KW-1185">Reference proteome</keyword>
<dbReference type="EMBL" id="JAGTUF010000012">
    <property type="protein sequence ID" value="MBR9972672.1"/>
    <property type="molecule type" value="Genomic_DNA"/>
</dbReference>
<evidence type="ECO:0000313" key="1">
    <source>
        <dbReference type="EMBL" id="MBR9972672.1"/>
    </source>
</evidence>
<comment type="caution">
    <text evidence="1">The sequence shown here is derived from an EMBL/GenBank/DDBJ whole genome shotgun (WGS) entry which is preliminary data.</text>
</comment>
<sequence>MSSAACSNNRACHAISSVVLDVVQALLRERSVNGKVDLADVERLIALVRRGPMTLDPAYAAQEEKCRAHHSKPKGNIGARANPFQRLMVRPLEPLLGEVLPRPLLANYFHFVDTALGPAARDELDRDCRALIQALLVVHGNNLTWDHFYGDHRSTNILRRALHILAAILRQPQGPAMWRSHMGRPTGDAPPLPTARLDLILDTLLQTHHGLAA</sequence>
<dbReference type="RefSeq" id="WP_211549657.1">
    <property type="nucleotide sequence ID" value="NZ_JAGTUF010000012.1"/>
</dbReference>
<gene>
    <name evidence="1" type="ORF">KEC16_13185</name>
</gene>
<evidence type="ECO:0000313" key="2">
    <source>
        <dbReference type="Proteomes" id="UP000680714"/>
    </source>
</evidence>
<accession>A0ABS5IEQ7</accession>
<reference evidence="1 2" key="1">
    <citation type="submission" date="2021-04" db="EMBL/GenBank/DDBJ databases">
        <title>Magnetospirillum sulfuroxidans sp. nov., a facultative chemolithoautotrophic sulfur-oxidizing alphaproteobacterium isolated from freshwater sediment and proposals for Paramagetospirillum gen. nov., and Magnetospirillaceae fam. nov.</title>
        <authorList>
            <person name="Koziaeva V."/>
            <person name="Geelhoed J.S."/>
            <person name="Sorokin D.Y."/>
            <person name="Grouzdev D.S."/>
        </authorList>
    </citation>
    <scope>NUCLEOTIDE SEQUENCE [LARGE SCALE GENOMIC DNA]</scope>
    <source>
        <strain evidence="1 2">J10</strain>
    </source>
</reference>
<name>A0ABS5IEQ7_9PROT</name>
<dbReference type="Proteomes" id="UP000680714">
    <property type="component" value="Unassembled WGS sequence"/>
</dbReference>